<keyword evidence="1" id="KW-0812">Transmembrane</keyword>
<keyword evidence="1" id="KW-1133">Transmembrane helix</keyword>
<reference evidence="2 3" key="1">
    <citation type="submission" date="2020-02" db="EMBL/GenBank/DDBJ databases">
        <title>Characterization of phylogenetic diversity of novel bifidobacterial species isolated in Czech ZOOs.</title>
        <authorList>
            <person name="Lugli G.A."/>
            <person name="Vera N.B."/>
            <person name="Ventura M."/>
        </authorList>
    </citation>
    <scope>NUCLEOTIDE SEQUENCE [LARGE SCALE GENOMIC DNA]</scope>
    <source>
        <strain evidence="2 3">DSM 109957</strain>
    </source>
</reference>
<feature type="transmembrane region" description="Helical" evidence="1">
    <location>
        <begin position="12"/>
        <end position="30"/>
    </location>
</feature>
<evidence type="ECO:0000313" key="3">
    <source>
        <dbReference type="Proteomes" id="UP000532194"/>
    </source>
</evidence>
<proteinExistence type="predicted"/>
<keyword evidence="3" id="KW-1185">Reference proteome</keyword>
<accession>A0A7Y0ENQ9</accession>
<evidence type="ECO:0000256" key="1">
    <source>
        <dbReference type="SAM" id="Phobius"/>
    </source>
</evidence>
<name>A0A7Y0ENQ9_9BIFI</name>
<dbReference type="RefSeq" id="WP_169171664.1">
    <property type="nucleotide sequence ID" value="NZ_JAAIII010000002.1"/>
</dbReference>
<dbReference type="Proteomes" id="UP000532194">
    <property type="component" value="Unassembled WGS sequence"/>
</dbReference>
<keyword evidence="1" id="KW-0472">Membrane</keyword>
<sequence length="186" mass="19911">MMMQNHKTSRRRIIAGVIAVVAVLVALWFIPFPDSKVNISAEAYCSSADAQESSQYIVELEGEQYHRLFRRPQFNGTFTLKDSAGSTVLVNHAKLESAFADTAHQSDGTVTQISSLMYDASENAFTSFTAALSADGQSIVIILGNKGETGGIAGTYIAPATDQKTAQSVYQSINAVIDLSLIATAP</sequence>
<gene>
    <name evidence="2" type="ORF">G1C95_0795</name>
</gene>
<comment type="caution">
    <text evidence="2">The sequence shown here is derived from an EMBL/GenBank/DDBJ whole genome shotgun (WGS) entry which is preliminary data.</text>
</comment>
<dbReference type="AlphaFoldDB" id="A0A7Y0ENQ9"/>
<protein>
    <submittedName>
        <fullName evidence="2">Uncharacterized protein</fullName>
    </submittedName>
</protein>
<evidence type="ECO:0000313" key="2">
    <source>
        <dbReference type="EMBL" id="NMM93610.1"/>
    </source>
</evidence>
<dbReference type="EMBL" id="JAAIII010000002">
    <property type="protein sequence ID" value="NMM93610.1"/>
    <property type="molecule type" value="Genomic_DNA"/>
</dbReference>
<organism evidence="2 3">
    <name type="scientific">Bifidobacterium oedipodis</name>
    <dbReference type="NCBI Taxonomy" id="2675322"/>
    <lineage>
        <taxon>Bacteria</taxon>
        <taxon>Bacillati</taxon>
        <taxon>Actinomycetota</taxon>
        <taxon>Actinomycetes</taxon>
        <taxon>Bifidobacteriales</taxon>
        <taxon>Bifidobacteriaceae</taxon>
        <taxon>Bifidobacterium</taxon>
    </lineage>
</organism>